<dbReference type="SUPFAM" id="SSF48576">
    <property type="entry name" value="Terpenoid synthases"/>
    <property type="match status" value="1"/>
</dbReference>
<dbReference type="GO" id="GO:0016114">
    <property type="term" value="P:terpenoid biosynthetic process"/>
    <property type="evidence" value="ECO:0007669"/>
    <property type="project" value="InterPro"/>
</dbReference>
<comment type="cofactor">
    <cofactor evidence="1">
        <name>Mg(2+)</name>
        <dbReference type="ChEBI" id="CHEBI:18420"/>
    </cofactor>
</comment>
<dbReference type="Pfam" id="PF03936">
    <property type="entry name" value="Terpene_synth_C"/>
    <property type="match status" value="1"/>
</dbReference>
<dbReference type="PANTHER" id="PTHR31225:SF0">
    <property type="entry name" value="S-(+)-LINALOOL SYNTHASE, CHLOROPLASTIC"/>
    <property type="match status" value="1"/>
</dbReference>
<evidence type="ECO:0000256" key="1">
    <source>
        <dbReference type="ARBA" id="ARBA00001946"/>
    </source>
</evidence>
<reference evidence="7" key="1">
    <citation type="submission" date="2016-11" db="EMBL/GenBank/DDBJ databases">
        <title>The genome of Nicotiana attenuata.</title>
        <authorList>
            <person name="Xu S."/>
            <person name="Brockmoeller T."/>
            <person name="Gaquerel E."/>
            <person name="Navarro A."/>
            <person name="Kuhl H."/>
            <person name="Gase K."/>
            <person name="Ling Z."/>
            <person name="Zhou W."/>
            <person name="Kreitzer C."/>
            <person name="Stanke M."/>
            <person name="Tang H."/>
            <person name="Lyons E."/>
            <person name="Pandey P."/>
            <person name="Pandey S.P."/>
            <person name="Timmermann B."/>
            <person name="Baldwin I.T."/>
        </authorList>
    </citation>
    <scope>NUCLEOTIDE SEQUENCE [LARGE SCALE GENOMIC DNA]</scope>
    <source>
        <strain evidence="7">UT</strain>
    </source>
</reference>
<feature type="domain" description="Terpene synthase N-terminal" evidence="5">
    <location>
        <begin position="59"/>
        <end position="207"/>
    </location>
</feature>
<evidence type="ECO:0000256" key="3">
    <source>
        <dbReference type="ARBA" id="ARBA00022842"/>
    </source>
</evidence>
<comment type="caution">
    <text evidence="7">The sequence shown here is derived from an EMBL/GenBank/DDBJ whole genome shotgun (WGS) entry which is preliminary data.</text>
</comment>
<keyword evidence="3" id="KW-0460">Magnesium</keyword>
<dbReference type="InterPro" id="IPR001906">
    <property type="entry name" value="Terpene_synth_N"/>
</dbReference>
<dbReference type="PANTHER" id="PTHR31225">
    <property type="entry name" value="OS04G0344100 PROTEIN-RELATED"/>
    <property type="match status" value="1"/>
</dbReference>
<dbReference type="InterPro" id="IPR008930">
    <property type="entry name" value="Terpenoid_cyclase/PrenylTrfase"/>
</dbReference>
<proteinExistence type="predicted"/>
<keyword evidence="8" id="KW-1185">Reference proteome</keyword>
<gene>
    <name evidence="7" type="primary">NES1</name>
    <name evidence="7" type="ORF">A4A49_00838</name>
</gene>
<dbReference type="InterPro" id="IPR050148">
    <property type="entry name" value="Terpene_synthase-like"/>
</dbReference>
<dbReference type="InterPro" id="IPR005630">
    <property type="entry name" value="Terpene_synthase_metal-bd"/>
</dbReference>
<evidence type="ECO:0000259" key="6">
    <source>
        <dbReference type="Pfam" id="PF03936"/>
    </source>
</evidence>
<evidence type="ECO:0000256" key="2">
    <source>
        <dbReference type="ARBA" id="ARBA00022723"/>
    </source>
</evidence>
<name>A0A1J6IW07_NICAT</name>
<dbReference type="AlphaFoldDB" id="A0A1J6IW07"/>
<dbReference type="GO" id="GO:0000287">
    <property type="term" value="F:magnesium ion binding"/>
    <property type="evidence" value="ECO:0007669"/>
    <property type="project" value="InterPro"/>
</dbReference>
<dbReference type="Gene3D" id="1.10.600.10">
    <property type="entry name" value="Farnesyl Diphosphate Synthase"/>
    <property type="match status" value="1"/>
</dbReference>
<dbReference type="STRING" id="49451.A0A1J6IW07"/>
<evidence type="ECO:0000313" key="7">
    <source>
        <dbReference type="EMBL" id="OIS99336.1"/>
    </source>
</evidence>
<dbReference type="InterPro" id="IPR036965">
    <property type="entry name" value="Terpene_synth_N_sf"/>
</dbReference>
<sequence length="511" mass="58323">MAMTRALSPSYLCMHMHITSSCLNGSSKFIQVSCGSSNKWAVQEDLLRTTSHRPTNYNKVKLSFLVEDVKHELRTNVNHNQLDNLVLIDALQRMGVDYHFEEEIESLLEEEYVKSACFLKYQTPFEVSLCFRLLRQQGYYVPADVFKKFKNKYNGTFGLNLSQDISGLIGLYEAAQLGVEGEHILDEVANFSGEHLNAYLAHNNDSCVQARIINDTLKYPYHKSLASYKAKYFITNFRGINGWGRSTLQELANINFSIAQEIHQHELSQVDRWLKSLGLAEELKLLRDQPLKWYAWPMALFTDPRMSMQRVELAKCISFIYVIDDIFDVYGTVEELTLFTEAVNRWELDAIVDLPEYMRSPYRALYDTINAIGYNIYKIYGWNPTENLRKTWGNLCNAFLKEAKWFAYGIIPTADEYLKNGLVSSGVHVLSVHMFYLLGFGVNNNGSSIHLEDTSAMASSGAKILRLWDDLGSAKVTKMSCLSIISLATATQRSQAKPNLKFKSSEFATEQ</sequence>
<evidence type="ECO:0000256" key="4">
    <source>
        <dbReference type="ARBA" id="ARBA00023239"/>
    </source>
</evidence>
<evidence type="ECO:0000313" key="8">
    <source>
        <dbReference type="Proteomes" id="UP000187609"/>
    </source>
</evidence>
<dbReference type="SUPFAM" id="SSF48239">
    <property type="entry name" value="Terpenoid cyclases/Protein prenyltransferases"/>
    <property type="match status" value="1"/>
</dbReference>
<dbReference type="Proteomes" id="UP000187609">
    <property type="component" value="Unassembled WGS sequence"/>
</dbReference>
<dbReference type="OMA" id="MMTAIQG"/>
<dbReference type="InterPro" id="IPR008949">
    <property type="entry name" value="Isoprenoid_synthase_dom_sf"/>
</dbReference>
<dbReference type="SMR" id="A0A1J6IW07"/>
<dbReference type="PROSITE" id="PS51257">
    <property type="entry name" value="PROKAR_LIPOPROTEIN"/>
    <property type="match status" value="1"/>
</dbReference>
<protein>
    <submittedName>
        <fullName evidence="7">(3s,6e)-nerolidol synthase 1, chloroplastic</fullName>
    </submittedName>
</protein>
<dbReference type="Gramene" id="OIS99336">
    <property type="protein sequence ID" value="OIS99336"/>
    <property type="gene ID" value="A4A49_00838"/>
</dbReference>
<dbReference type="Gene3D" id="1.50.10.130">
    <property type="entry name" value="Terpene synthase, N-terminal domain"/>
    <property type="match status" value="1"/>
</dbReference>
<dbReference type="EMBL" id="MJEQ01037190">
    <property type="protein sequence ID" value="OIS99336.1"/>
    <property type="molecule type" value="Genomic_DNA"/>
</dbReference>
<evidence type="ECO:0000259" key="5">
    <source>
        <dbReference type="Pfam" id="PF01397"/>
    </source>
</evidence>
<organism evidence="7 8">
    <name type="scientific">Nicotiana attenuata</name>
    <name type="common">Coyote tobacco</name>
    <dbReference type="NCBI Taxonomy" id="49451"/>
    <lineage>
        <taxon>Eukaryota</taxon>
        <taxon>Viridiplantae</taxon>
        <taxon>Streptophyta</taxon>
        <taxon>Embryophyta</taxon>
        <taxon>Tracheophyta</taxon>
        <taxon>Spermatophyta</taxon>
        <taxon>Magnoliopsida</taxon>
        <taxon>eudicotyledons</taxon>
        <taxon>Gunneridae</taxon>
        <taxon>Pentapetalae</taxon>
        <taxon>asterids</taxon>
        <taxon>lamiids</taxon>
        <taxon>Solanales</taxon>
        <taxon>Solanaceae</taxon>
        <taxon>Nicotianoideae</taxon>
        <taxon>Nicotianeae</taxon>
        <taxon>Nicotiana</taxon>
    </lineage>
</organism>
<accession>A0A1J6IW07</accession>
<dbReference type="Pfam" id="PF01397">
    <property type="entry name" value="Terpene_synth"/>
    <property type="match status" value="1"/>
</dbReference>
<keyword evidence="4" id="KW-0456">Lyase</keyword>
<dbReference type="GO" id="GO:0010333">
    <property type="term" value="F:terpene synthase activity"/>
    <property type="evidence" value="ECO:0007669"/>
    <property type="project" value="InterPro"/>
</dbReference>
<keyword evidence="2" id="KW-0479">Metal-binding</keyword>
<feature type="domain" description="Terpene synthase metal-binding" evidence="6">
    <location>
        <begin position="275"/>
        <end position="486"/>
    </location>
</feature>